<keyword evidence="1" id="KW-0472">Membrane</keyword>
<keyword evidence="1" id="KW-1133">Transmembrane helix</keyword>
<organism evidence="2 3">
    <name type="scientific">Clostridium acetireducens DSM 10703</name>
    <dbReference type="NCBI Taxonomy" id="1121290"/>
    <lineage>
        <taxon>Bacteria</taxon>
        <taxon>Bacillati</taxon>
        <taxon>Bacillota</taxon>
        <taxon>Clostridia</taxon>
        <taxon>Eubacteriales</taxon>
        <taxon>Clostridiaceae</taxon>
        <taxon>Clostridium</taxon>
    </lineage>
</organism>
<dbReference type="RefSeq" id="WP_070109709.1">
    <property type="nucleotide sequence ID" value="NZ_LZFO01000008.1"/>
</dbReference>
<evidence type="ECO:0008006" key="4">
    <source>
        <dbReference type="Google" id="ProtNLM"/>
    </source>
</evidence>
<reference evidence="2 3" key="1">
    <citation type="submission" date="2016-06" db="EMBL/GenBank/DDBJ databases">
        <title>Genome sequence of Clostridium acetireducens DSM 10703.</title>
        <authorList>
            <person name="Poehlein A."/>
            <person name="Fluechter S."/>
            <person name="Duerre P."/>
            <person name="Daniel R."/>
        </authorList>
    </citation>
    <scope>NUCLEOTIDE SEQUENCE [LARGE SCALE GENOMIC DNA]</scope>
    <source>
        <strain evidence="2 3">DSM 10703</strain>
    </source>
</reference>
<sequence length="250" mass="27855">MRIFKHWALIFTLLLCFTITGCGTLNVGTKTVINNKGAGTITFKISSEGIYEQVLSGNENNNNLFNLKNKNIQKKAFKEGEKSIEEYTLKFNNIKEFNDLFKDVKKDEIKIEIKENKSLFKITYQYKLYLPKGFSLDELSKEALNNNKAGQPQDLEIVSPEQVKAFLGSSIVFSNEIVVPGKVEVTNAVSTSASNNVNTLKWSYSLSQINPNNPLIATYSISNKTNIALVSGISIVAVAAIAFIILKKKK</sequence>
<gene>
    <name evidence="2" type="ORF">CLOACE_07530</name>
</gene>
<dbReference type="AlphaFoldDB" id="A0A1E8F0T9"/>
<dbReference type="PROSITE" id="PS51257">
    <property type="entry name" value="PROKAR_LIPOPROTEIN"/>
    <property type="match status" value="1"/>
</dbReference>
<evidence type="ECO:0000313" key="3">
    <source>
        <dbReference type="Proteomes" id="UP000175744"/>
    </source>
</evidence>
<protein>
    <recommendedName>
        <fullName evidence="4">DUF3153 domain-containing protein</fullName>
    </recommendedName>
</protein>
<dbReference type="EMBL" id="LZFO01000008">
    <property type="protein sequence ID" value="OFI06770.1"/>
    <property type="molecule type" value="Genomic_DNA"/>
</dbReference>
<feature type="transmembrane region" description="Helical" evidence="1">
    <location>
        <begin position="227"/>
        <end position="246"/>
    </location>
</feature>
<keyword evidence="1" id="KW-0812">Transmembrane</keyword>
<evidence type="ECO:0000256" key="1">
    <source>
        <dbReference type="SAM" id="Phobius"/>
    </source>
</evidence>
<proteinExistence type="predicted"/>
<comment type="caution">
    <text evidence="2">The sequence shown here is derived from an EMBL/GenBank/DDBJ whole genome shotgun (WGS) entry which is preliminary data.</text>
</comment>
<keyword evidence="3" id="KW-1185">Reference proteome</keyword>
<name>A0A1E8F0T9_9CLOT</name>
<dbReference type="Proteomes" id="UP000175744">
    <property type="component" value="Unassembled WGS sequence"/>
</dbReference>
<evidence type="ECO:0000313" key="2">
    <source>
        <dbReference type="EMBL" id="OFI06770.1"/>
    </source>
</evidence>
<accession>A0A1E8F0T9</accession>